<dbReference type="KEGG" id="mas:Mahau_1845"/>
<protein>
    <submittedName>
        <fullName evidence="1">YbbR family protein</fullName>
    </submittedName>
</protein>
<dbReference type="PANTHER" id="PTHR37804:SF1">
    <property type="entry name" value="CDAA REGULATORY PROTEIN CDAR"/>
    <property type="match status" value="1"/>
</dbReference>
<organism evidence="1 2">
    <name type="scientific">Mahella australiensis (strain DSM 15567 / CIP 107919 / 50-1 BON)</name>
    <dbReference type="NCBI Taxonomy" id="697281"/>
    <lineage>
        <taxon>Bacteria</taxon>
        <taxon>Bacillati</taxon>
        <taxon>Bacillota</taxon>
        <taxon>Clostridia</taxon>
        <taxon>Thermoanaerobacterales</taxon>
        <taxon>Thermoanaerobacterales Family IV. Incertae Sedis</taxon>
        <taxon>Mahella</taxon>
    </lineage>
</organism>
<name>F4A1A3_MAHA5</name>
<evidence type="ECO:0000313" key="1">
    <source>
        <dbReference type="EMBL" id="AEE97022.1"/>
    </source>
</evidence>
<proteinExistence type="predicted"/>
<dbReference type="EMBL" id="CP002360">
    <property type="protein sequence ID" value="AEE97022.1"/>
    <property type="molecule type" value="Genomic_DNA"/>
</dbReference>
<accession>F4A1A3</accession>
<dbReference type="RefSeq" id="WP_013781450.1">
    <property type="nucleotide sequence ID" value="NC_015520.1"/>
</dbReference>
<keyword evidence="2" id="KW-1185">Reference proteome</keyword>
<dbReference type="eggNOG" id="COG4856">
    <property type="taxonomic scope" value="Bacteria"/>
</dbReference>
<dbReference type="Proteomes" id="UP000008457">
    <property type="component" value="Chromosome"/>
</dbReference>
<gene>
    <name evidence="1" type="ordered locus">Mahau_1845</name>
</gene>
<dbReference type="Pfam" id="PF07949">
    <property type="entry name" value="YbbR"/>
    <property type="match status" value="3"/>
</dbReference>
<evidence type="ECO:0000313" key="2">
    <source>
        <dbReference type="Proteomes" id="UP000008457"/>
    </source>
</evidence>
<dbReference type="InterPro" id="IPR053154">
    <property type="entry name" value="c-di-AMP_regulator"/>
</dbReference>
<dbReference type="Gene3D" id="2.170.120.40">
    <property type="entry name" value="YbbR-like domain"/>
    <property type="match status" value="2"/>
</dbReference>
<reference evidence="1 2" key="2">
    <citation type="journal article" date="2011" name="Stand. Genomic Sci.">
        <title>Complete genome sequence of Mahella australiensis type strain (50-1 BON).</title>
        <authorList>
            <person name="Sikorski J."/>
            <person name="Teshima H."/>
            <person name="Nolan M."/>
            <person name="Lucas S."/>
            <person name="Hammon N."/>
            <person name="Deshpande S."/>
            <person name="Cheng J.F."/>
            <person name="Pitluck S."/>
            <person name="Liolios K."/>
            <person name="Pagani I."/>
            <person name="Ivanova N."/>
            <person name="Huntemann M."/>
            <person name="Mavromatis K."/>
            <person name="Ovchinikova G."/>
            <person name="Pati A."/>
            <person name="Tapia R."/>
            <person name="Han C."/>
            <person name="Goodwin L."/>
            <person name="Chen A."/>
            <person name="Palaniappan K."/>
            <person name="Land M."/>
            <person name="Hauser L."/>
            <person name="Ngatchou-Djao O.D."/>
            <person name="Rohde M."/>
            <person name="Pukall R."/>
            <person name="Spring S."/>
            <person name="Abt B."/>
            <person name="Goker M."/>
            <person name="Detter J.C."/>
            <person name="Woyke T."/>
            <person name="Bristow J."/>
            <person name="Markowitz V."/>
            <person name="Hugenholtz P."/>
            <person name="Eisen J.A."/>
            <person name="Kyrpides N.C."/>
            <person name="Klenk H.P."/>
            <person name="Lapidus A."/>
        </authorList>
    </citation>
    <scope>NUCLEOTIDE SEQUENCE [LARGE SCALE GENOMIC DNA]</scope>
    <source>
        <strain evidence="2">DSM 15567 / CIP 107919 / 50-1 BON</strain>
    </source>
</reference>
<dbReference type="AlphaFoldDB" id="F4A1A3"/>
<dbReference type="HOGENOM" id="CLU_039811_4_0_9"/>
<reference evidence="2" key="1">
    <citation type="submission" date="2010-11" db="EMBL/GenBank/DDBJ databases">
        <title>The complete genome of Mahella australiensis DSM 15567.</title>
        <authorList>
            <consortium name="US DOE Joint Genome Institute (JGI-PGF)"/>
            <person name="Lucas S."/>
            <person name="Copeland A."/>
            <person name="Lapidus A."/>
            <person name="Bruce D."/>
            <person name="Goodwin L."/>
            <person name="Pitluck S."/>
            <person name="Kyrpides N."/>
            <person name="Mavromatis K."/>
            <person name="Pagani I."/>
            <person name="Ivanova N."/>
            <person name="Teshima H."/>
            <person name="Brettin T."/>
            <person name="Detter J.C."/>
            <person name="Han C."/>
            <person name="Tapia R."/>
            <person name="Land M."/>
            <person name="Hauser L."/>
            <person name="Markowitz V."/>
            <person name="Cheng J.-F."/>
            <person name="Hugenholtz P."/>
            <person name="Woyke T."/>
            <person name="Wu D."/>
            <person name="Spring S."/>
            <person name="Pukall R."/>
            <person name="Steenblock K."/>
            <person name="Schneider S."/>
            <person name="Klenk H.-P."/>
            <person name="Eisen J.A."/>
        </authorList>
    </citation>
    <scope>NUCLEOTIDE SEQUENCE [LARGE SCALE GENOMIC DNA]</scope>
    <source>
        <strain evidence="2">DSM 15567 / CIP 107919 / 50-1 BON</strain>
    </source>
</reference>
<dbReference type="PANTHER" id="PTHR37804">
    <property type="entry name" value="CDAA REGULATORY PROTEIN CDAR"/>
    <property type="match status" value="1"/>
</dbReference>
<sequence length="404" mass="44434">MDKIWATMKSNLPQKIISIVFAIILWTYVASDQNPNIARTIRNIPVEIQNESVLKNKNLIRMNTDIQEVSVKIEGRRSDVAAFKPYDIRAVADIGSINSSGKQRIPVKVINVPSNINIIDISPPYIEVEVEDIVNNQLPVELKLEGQPAVNHRVLEAELVPDEIIVTGPRSLVSKVRSAVVRMDVTEAKYDITRSLPIILYDEREKQITDDLNLSADFVRVYQKIRAVKAVPVKVNTSGKLPDGLEIVSIAAQPSNVTVAGSDDDISKVTVIETEPIDLSKVQATSTVKAQLISLDGIEVIEGEPVMVDITVKEQDVQGKVAVTDLVIENLAEDLEVGDKPRSITLSVKGPYSLIKNLKPSDIKVVVNAKGMSRGRYDVTPTIVLPKGIELIKVEPQPVSVLLK</sequence>
<dbReference type="CDD" id="cd20206">
    <property type="entry name" value="YbbR"/>
    <property type="match status" value="1"/>
</dbReference>
<dbReference type="InterPro" id="IPR012505">
    <property type="entry name" value="YbbR"/>
</dbReference>
<dbReference type="Gene3D" id="2.170.120.30">
    <property type="match status" value="2"/>
</dbReference>
<dbReference type="STRING" id="697281.Mahau_1845"/>